<evidence type="ECO:0000313" key="2">
    <source>
        <dbReference type="EMBL" id="KAJ8875629.1"/>
    </source>
</evidence>
<dbReference type="SUPFAM" id="SSF52980">
    <property type="entry name" value="Restriction endonuclease-like"/>
    <property type="match status" value="1"/>
</dbReference>
<dbReference type="Gene3D" id="3.90.320.10">
    <property type="match status" value="1"/>
</dbReference>
<gene>
    <name evidence="2" type="ORF">PR048_023525</name>
</gene>
<dbReference type="Proteomes" id="UP001159363">
    <property type="component" value="Chromosome 8"/>
</dbReference>
<dbReference type="InterPro" id="IPR019080">
    <property type="entry name" value="YqaJ_viral_recombinase"/>
</dbReference>
<name>A0ABQ9GUB8_9NEOP</name>
<dbReference type="Pfam" id="PF09588">
    <property type="entry name" value="YqaJ"/>
    <property type="match status" value="1"/>
</dbReference>
<accession>A0ABQ9GUB8</accession>
<organism evidence="2 3">
    <name type="scientific">Dryococelus australis</name>
    <dbReference type="NCBI Taxonomy" id="614101"/>
    <lineage>
        <taxon>Eukaryota</taxon>
        <taxon>Metazoa</taxon>
        <taxon>Ecdysozoa</taxon>
        <taxon>Arthropoda</taxon>
        <taxon>Hexapoda</taxon>
        <taxon>Insecta</taxon>
        <taxon>Pterygota</taxon>
        <taxon>Neoptera</taxon>
        <taxon>Polyneoptera</taxon>
        <taxon>Phasmatodea</taxon>
        <taxon>Verophasmatodea</taxon>
        <taxon>Anareolatae</taxon>
        <taxon>Phasmatidae</taxon>
        <taxon>Eurycanthinae</taxon>
        <taxon>Dryococelus</taxon>
    </lineage>
</organism>
<reference evidence="2 3" key="1">
    <citation type="submission" date="2023-02" db="EMBL/GenBank/DDBJ databases">
        <title>LHISI_Scaffold_Assembly.</title>
        <authorList>
            <person name="Stuart O.P."/>
            <person name="Cleave R."/>
            <person name="Magrath M.J.L."/>
            <person name="Mikheyev A.S."/>
        </authorList>
    </citation>
    <scope>NUCLEOTIDE SEQUENCE [LARGE SCALE GENOMIC DNA]</scope>
    <source>
        <strain evidence="2">Daus_M_001</strain>
        <tissue evidence="2">Leg muscle</tissue>
    </source>
</reference>
<evidence type="ECO:0000313" key="3">
    <source>
        <dbReference type="Proteomes" id="UP001159363"/>
    </source>
</evidence>
<proteinExistence type="predicted"/>
<dbReference type="InterPro" id="IPR011604">
    <property type="entry name" value="PDDEXK-like_dom_sf"/>
</dbReference>
<evidence type="ECO:0000259" key="1">
    <source>
        <dbReference type="Pfam" id="PF09588"/>
    </source>
</evidence>
<comment type="caution">
    <text evidence="2">The sequence shown here is derived from an EMBL/GenBank/DDBJ whole genome shotgun (WGS) entry which is preliminary data.</text>
</comment>
<feature type="domain" description="YqaJ viral recombinase" evidence="1">
    <location>
        <begin position="100"/>
        <end position="243"/>
    </location>
</feature>
<dbReference type="PANTHER" id="PTHR46609:SF8">
    <property type="entry name" value="YQAJ VIRAL RECOMBINASE DOMAIN-CONTAINING PROTEIN"/>
    <property type="match status" value="1"/>
</dbReference>
<dbReference type="EMBL" id="JARBHB010000009">
    <property type="protein sequence ID" value="KAJ8875629.1"/>
    <property type="molecule type" value="Genomic_DNA"/>
</dbReference>
<protein>
    <recommendedName>
        <fullName evidence="1">YqaJ viral recombinase domain-containing protein</fullName>
    </recommendedName>
</protein>
<dbReference type="InterPro" id="IPR011335">
    <property type="entry name" value="Restrct_endonuc-II-like"/>
</dbReference>
<dbReference type="CDD" id="cd22343">
    <property type="entry name" value="PDDEXK_lambda_exonuclease-like"/>
    <property type="match status" value="1"/>
</dbReference>
<keyword evidence="3" id="KW-1185">Reference proteome</keyword>
<dbReference type="InterPro" id="IPR051703">
    <property type="entry name" value="NF-kappa-B_Signaling_Reg"/>
</dbReference>
<dbReference type="PANTHER" id="PTHR46609">
    <property type="entry name" value="EXONUCLEASE, PHAGE-TYPE/RECB, C-TERMINAL DOMAIN-CONTAINING PROTEIN"/>
    <property type="match status" value="1"/>
</dbReference>
<sequence>MQCLDILLRKAGRLTENITQNVAENYIDAYQHDCLGAVLYHSTGSSYIVSPWKMLTGQVEEEMEGQKKSVLDSFAEEVDCEEKCLLLERKTLRQHDNPLWFEARCKRLAASHFPFVYNIWQTTSCHNIVKSVLIYQEIFSKAIQYGQMNEKRAILCYEERKGVTVGPCGLFVRPNLPYLGASSDAIVGDEGLVEVKCLPSIGTTIKKVAKAGKIPCVHYIGEELCLKNSHRYWHQIQGQLMISKRGYCDLIIYSELGI</sequence>